<proteinExistence type="predicted"/>
<comment type="caution">
    <text evidence="2">The sequence shown here is derived from an EMBL/GenBank/DDBJ whole genome shotgun (WGS) entry which is preliminary data.</text>
</comment>
<reference evidence="2" key="1">
    <citation type="journal article" date="2015" name="Nature">
        <title>Complex archaea that bridge the gap between prokaryotes and eukaryotes.</title>
        <authorList>
            <person name="Spang A."/>
            <person name="Saw J.H."/>
            <person name="Jorgensen S.L."/>
            <person name="Zaremba-Niedzwiedzka K."/>
            <person name="Martijn J."/>
            <person name="Lind A.E."/>
            <person name="van Eijk R."/>
            <person name="Schleper C."/>
            <person name="Guy L."/>
            <person name="Ettema T.J."/>
        </authorList>
    </citation>
    <scope>NUCLEOTIDE SEQUENCE</scope>
</reference>
<dbReference type="EMBL" id="LAZR01000999">
    <property type="protein sequence ID" value="KKN52881.1"/>
    <property type="molecule type" value="Genomic_DNA"/>
</dbReference>
<evidence type="ECO:0000313" key="2">
    <source>
        <dbReference type="EMBL" id="KKN52881.1"/>
    </source>
</evidence>
<protein>
    <recommendedName>
        <fullName evidence="1">RRXRR domain-containing protein</fullName>
    </recommendedName>
</protein>
<evidence type="ECO:0000259" key="1">
    <source>
        <dbReference type="Pfam" id="PF14239"/>
    </source>
</evidence>
<dbReference type="InterPro" id="IPR025938">
    <property type="entry name" value="RRXRR_dom"/>
</dbReference>
<gene>
    <name evidence="2" type="ORF">LCGC14_0607870</name>
</gene>
<organism evidence="2">
    <name type="scientific">marine sediment metagenome</name>
    <dbReference type="NCBI Taxonomy" id="412755"/>
    <lineage>
        <taxon>unclassified sequences</taxon>
        <taxon>metagenomes</taxon>
        <taxon>ecological metagenomes</taxon>
    </lineage>
</organism>
<accession>A0A0F9TUU2</accession>
<sequence>MFVYVLNQDGGPLMPCRPAKARKLLEAGKAKVVRRTPFTIRLLWDCEDHVQEVVAGMDTGSKRLGCAATTNNKVVYAAEVQ</sequence>
<feature type="domain" description="RRXRR" evidence="1">
    <location>
        <begin position="3"/>
        <end position="81"/>
    </location>
</feature>
<dbReference type="Pfam" id="PF14239">
    <property type="entry name" value="RRXRR"/>
    <property type="match status" value="1"/>
</dbReference>
<name>A0A0F9TUU2_9ZZZZ</name>
<feature type="non-terminal residue" evidence="2">
    <location>
        <position position="81"/>
    </location>
</feature>
<dbReference type="AlphaFoldDB" id="A0A0F9TUU2"/>